<dbReference type="EMBL" id="LVJI01000007">
    <property type="protein sequence ID" value="OAB47256.1"/>
    <property type="molecule type" value="Genomic_DNA"/>
</dbReference>
<evidence type="ECO:0008006" key="3">
    <source>
        <dbReference type="Google" id="ProtNLM"/>
    </source>
</evidence>
<dbReference type="InterPro" id="IPR018695">
    <property type="entry name" value="DUF2194"/>
</dbReference>
<dbReference type="Proteomes" id="UP000077355">
    <property type="component" value="Unassembled WGS sequence"/>
</dbReference>
<dbReference type="GO" id="GO:0005975">
    <property type="term" value="P:carbohydrate metabolic process"/>
    <property type="evidence" value="ECO:0007669"/>
    <property type="project" value="InterPro"/>
</dbReference>
<accession>A0A168Q0I0</accession>
<name>A0A168Q0I0_9BACL</name>
<dbReference type="OrthoDB" id="9761886at2"/>
<gene>
    <name evidence="1" type="ORF">PBAT_05985</name>
</gene>
<organism evidence="1 2">
    <name type="scientific">Paenibacillus antarcticus</name>
    <dbReference type="NCBI Taxonomy" id="253703"/>
    <lineage>
        <taxon>Bacteria</taxon>
        <taxon>Bacillati</taxon>
        <taxon>Bacillota</taxon>
        <taxon>Bacilli</taxon>
        <taxon>Bacillales</taxon>
        <taxon>Paenibacillaceae</taxon>
        <taxon>Paenibacillus</taxon>
    </lineage>
</organism>
<dbReference type="CDD" id="cd10924">
    <property type="entry name" value="CE4_COG4878"/>
    <property type="match status" value="1"/>
</dbReference>
<dbReference type="RefSeq" id="WP_068647547.1">
    <property type="nucleotide sequence ID" value="NZ_CP043611.1"/>
</dbReference>
<dbReference type="Pfam" id="PF09960">
    <property type="entry name" value="DUF2194"/>
    <property type="match status" value="2"/>
</dbReference>
<dbReference type="Gene3D" id="3.20.20.370">
    <property type="entry name" value="Glycoside hydrolase/deacetylase"/>
    <property type="match status" value="1"/>
</dbReference>
<keyword evidence="2" id="KW-1185">Reference proteome</keyword>
<dbReference type="InterPro" id="IPR011330">
    <property type="entry name" value="Glyco_hydro/deAcase_b/a-brl"/>
</dbReference>
<comment type="caution">
    <text evidence="1">The sequence shown here is derived from an EMBL/GenBank/DDBJ whole genome shotgun (WGS) entry which is preliminary data.</text>
</comment>
<sequence>MKKGFKLNRNIYVMLAAIAVLAMVMQISRSQYILQFSRNTNLAEDRQVFPSNFGQAEAIDIDGPTSCVVYNSDEEASVKMKNNATRILQYMKKKNISINTNVDQLNLEPCAMTIITNQELDPIDNINSLSEYVNNGGYVMFTSSLERDHAFNQIYRKLGIVSVSDAFLSQGIKLTSNVLIGESDLIIEDIFVANTTNSIEIDHDSELLATNLDGIPLMWRRAYGQGAFMVFNGTMLTEKINRGILAGGISLLEPNFIYPIFNSKQLFIDDFPSPIRKGKTASIYDEYHKDIPQFYRDIWWPDMLKAAKNAGLKYTAMVIQSYNDQVDPPFNAPVDEDPYNLISYGREIIKSGGEIGIHGYNHQSLQMDDEVADNYGYKVWPSTKEMSQSIAEVLKYTNNSFPNYKIMSYVPPSNMMSPEGRDALKEAWPDLTVISSLYEEDSTNMSYVQEYEVAEDGIIEMPRVTSGYVDTPFERWAEANTITSLGIYSHFVHPDDVLDELRGKQLSWKELSKAFSSKFERLNKTYPWLRAMTATEGAIDLEKVLNSKVKWTYDVDSISGEITYFQDDNYFVLRTERSIAKLQKCTSSKIDENTYLIRATEAKFQIGLGG</sequence>
<protein>
    <recommendedName>
        <fullName evidence="3">DUF2194 domain-containing protein</fullName>
    </recommendedName>
</protein>
<evidence type="ECO:0000313" key="2">
    <source>
        <dbReference type="Proteomes" id="UP000077355"/>
    </source>
</evidence>
<reference evidence="1 2" key="1">
    <citation type="submission" date="2016-03" db="EMBL/GenBank/DDBJ databases">
        <title>Draft genome sequence of Paenibacillus antarcticus CECT 5836.</title>
        <authorList>
            <person name="Shin S.-K."/>
            <person name="Yi H."/>
        </authorList>
    </citation>
    <scope>NUCLEOTIDE SEQUENCE [LARGE SCALE GENOMIC DNA]</scope>
    <source>
        <strain evidence="1 2">CECT 5836</strain>
    </source>
</reference>
<dbReference type="SUPFAM" id="SSF88713">
    <property type="entry name" value="Glycoside hydrolase/deacetylase"/>
    <property type="match status" value="1"/>
</dbReference>
<evidence type="ECO:0000313" key="1">
    <source>
        <dbReference type="EMBL" id="OAB47256.1"/>
    </source>
</evidence>
<dbReference type="AlphaFoldDB" id="A0A168Q0I0"/>
<proteinExistence type="predicted"/>